<reference evidence="3" key="1">
    <citation type="submission" date="2019-07" db="EMBL/GenBank/DDBJ databases">
        <authorList>
            <person name="Palmer J.M."/>
        </authorList>
    </citation>
    <scope>NUCLEOTIDE SEQUENCE</scope>
    <source>
        <strain evidence="3">PC9</strain>
    </source>
</reference>
<protein>
    <recommendedName>
        <fullName evidence="2">CxC2-like cysteine cluster KDZ transposase-associated domain-containing protein</fullName>
    </recommendedName>
</protein>
<evidence type="ECO:0000256" key="1">
    <source>
        <dbReference type="SAM" id="MobiDB-lite"/>
    </source>
</evidence>
<dbReference type="VEuPathDB" id="FungiDB:PC9H_001558"/>
<gene>
    <name evidence="3" type="ORF">PC9H_001558</name>
</gene>
<dbReference type="InterPro" id="IPR040521">
    <property type="entry name" value="KDZ"/>
</dbReference>
<evidence type="ECO:0000313" key="4">
    <source>
        <dbReference type="Proteomes" id="UP000623687"/>
    </source>
</evidence>
<dbReference type="OrthoDB" id="3214502at2759"/>
<dbReference type="PANTHER" id="PTHR33096">
    <property type="entry name" value="CXC2 DOMAIN-CONTAINING PROTEIN"/>
    <property type="match status" value="1"/>
</dbReference>
<feature type="region of interest" description="Disordered" evidence="1">
    <location>
        <begin position="39"/>
        <end position="84"/>
    </location>
</feature>
<dbReference type="Pfam" id="PF18803">
    <property type="entry name" value="CxC2"/>
    <property type="match status" value="1"/>
</dbReference>
<sequence length="1075" mass="120412">MAGKRAKRKSPSVSVVMGLNEILSSSVFYVNASTSNVSADGRRVHHRTIPVLPPSPTKRRRTDGPVEESSGGSGGQSEGLYSGAVGDNLLDDQADVPRAHAKRYASSDDPLKEWGAEAREEYLLEFLRLEGPGTSGLSTCGRCKALVEGGRPYRCKDCFTGDVMCQRWDGRCFVASTLRDAGLRVQLGHPPGKACACYTTVNDFVVLHVNGIHTVTLRFCACDEAASHGSPRQQLLRRQWFPATFEQPQTCATIRLLEHFHMQNLQGKVTLYDYYSALQKLTDNSGLRRLPSRYKEFVRMKREYAHLKSLKRAGRAHDPSGVSGTKRGELTVACPACPDPEVNLPRDWESAPPERRFLYTLFIALDACFRLKRRMVSSVEKDPGLGIDWGYFVEAEPFRQYLLSVTDQKEMSTCSGLAALDYANSKFSRGYAATGVCLGVCARHEFIQPNGAADLQVGERYANMDYTFASLMRHHGRNLSVVVSYDIACQWSKSLLQRVKTLPPLVRLDLVSTMVRFAVPKLHIHSHTKHCQHNYSLNYLPGVGRTDGEGIERPWANIGATATSIRVMGPGARIETLNDHWGHWNWQKTVGLGEPYALYETCAQRQDRTGSLLSRHLRLAVSERELQKASFEVFSEQQGARVDGWKRMIIDFECDSSKTNPYAVAYAGLSEHDVRLQFSQEEAAEASRGVPSLHDVTRSGFIVEALDIEEQQLKTRAIVRQKTAGTAVQASEILELRTKLTRSLGRLRVMQAVYLPMVLTSLGQRAVPDGEEAEMVPIGLPSSLSPDARALCDQQLVDIETRLWDARCQSALNGLRNLLFIKSRLVGYKDRNARHQAANTRTRMLIQRNEDKITLQARKYQASWTALKMLANGDESKIKWRSLRQEDIRCMEDPDVTKKKEVRHALATEGRRDDTVHGEGGEDAAPLVAREGYRTVSWIWMDAAEVGPATGEGMDEVLRSEFAKSWARVRRWTEEVALLREEMRRVTVSLRHRGQQWEKRATTTPHQLRPDYANGLTAYAYSQADLLYSLADTFEANWTTHAPIPEDADDIDKEDLQAEIDSATVEAEEDGEDGG</sequence>
<evidence type="ECO:0000259" key="2">
    <source>
        <dbReference type="Pfam" id="PF18803"/>
    </source>
</evidence>
<dbReference type="EMBL" id="JACETU010000001">
    <property type="protein sequence ID" value="KAF7441209.1"/>
    <property type="molecule type" value="Genomic_DNA"/>
</dbReference>
<name>A0A8H7A6B8_PLEOS</name>
<dbReference type="AlphaFoldDB" id="A0A8H7A6B8"/>
<evidence type="ECO:0000313" key="3">
    <source>
        <dbReference type="EMBL" id="KAF7441209.1"/>
    </source>
</evidence>
<dbReference type="RefSeq" id="XP_036637053.1">
    <property type="nucleotide sequence ID" value="XM_036771208.1"/>
</dbReference>
<dbReference type="GeneID" id="59371399"/>
<feature type="compositionally biased region" description="Acidic residues" evidence="1">
    <location>
        <begin position="1066"/>
        <end position="1075"/>
    </location>
</feature>
<dbReference type="Proteomes" id="UP000623687">
    <property type="component" value="Unassembled WGS sequence"/>
</dbReference>
<feature type="region of interest" description="Disordered" evidence="1">
    <location>
        <begin position="1043"/>
        <end position="1075"/>
    </location>
</feature>
<proteinExistence type="predicted"/>
<dbReference type="InterPro" id="IPR041457">
    <property type="entry name" value="CxC2_KDZ-assoc"/>
</dbReference>
<comment type="caution">
    <text evidence="3">The sequence shown here is derived from an EMBL/GenBank/DDBJ whole genome shotgun (WGS) entry which is preliminary data.</text>
</comment>
<keyword evidence="4" id="KW-1185">Reference proteome</keyword>
<feature type="domain" description="CxC2-like cysteine cluster KDZ transposase-associated" evidence="2">
    <location>
        <begin position="178"/>
        <end position="286"/>
    </location>
</feature>
<dbReference type="PANTHER" id="PTHR33096:SF1">
    <property type="entry name" value="CXC1-LIKE CYSTEINE CLUSTER ASSOCIATED WITH KDZ TRANSPOSASES DOMAIN-CONTAINING PROTEIN"/>
    <property type="match status" value="1"/>
</dbReference>
<accession>A0A8H7A6B8</accession>
<organism evidence="3 4">
    <name type="scientific">Pleurotus ostreatus</name>
    <name type="common">Oyster mushroom</name>
    <name type="synonym">White-rot fungus</name>
    <dbReference type="NCBI Taxonomy" id="5322"/>
    <lineage>
        <taxon>Eukaryota</taxon>
        <taxon>Fungi</taxon>
        <taxon>Dikarya</taxon>
        <taxon>Basidiomycota</taxon>
        <taxon>Agaricomycotina</taxon>
        <taxon>Agaricomycetes</taxon>
        <taxon>Agaricomycetidae</taxon>
        <taxon>Agaricales</taxon>
        <taxon>Pleurotineae</taxon>
        <taxon>Pleurotaceae</taxon>
        <taxon>Pleurotus</taxon>
    </lineage>
</organism>
<dbReference type="Pfam" id="PF18758">
    <property type="entry name" value="KDZ"/>
    <property type="match status" value="1"/>
</dbReference>